<dbReference type="InterPro" id="IPR012337">
    <property type="entry name" value="RNaseH-like_sf"/>
</dbReference>
<dbReference type="InterPro" id="IPR036397">
    <property type="entry name" value="RNaseH_sf"/>
</dbReference>
<dbReference type="AlphaFoldDB" id="A0A2V4XJY3"/>
<dbReference type="SUPFAM" id="SSF53098">
    <property type="entry name" value="Ribonuclease H-like"/>
    <property type="match status" value="1"/>
</dbReference>
<dbReference type="RefSeq" id="WP_110475330.1">
    <property type="nucleotide sequence ID" value="NZ_BMWQ01000002.1"/>
</dbReference>
<dbReference type="Proteomes" id="UP000248054">
    <property type="component" value="Unassembled WGS sequence"/>
</dbReference>
<evidence type="ECO:0000313" key="5">
    <source>
        <dbReference type="Proteomes" id="UP000248054"/>
    </source>
</evidence>
<name>A0A2V4XJY3_9FLAO</name>
<sequence length="699" mass="81711">MQNHCFNILAFAHPQNELTCYFTNVEDEKLTRVYHSIVPDEVMQEFGEQEHYYTSFTKAVEGLYPVTKAVSPSYEIKEDENGEQRSYRIHNSSVSISLLKRYYNARIHEYFQVKGFLVKPNFISDTEIWLPSKKYDKTGQFNLFDRYSLKVQYKTVTKQMELLVTSGGTSKVYKQSVEELQESVSPKAFNWVIFENALYKFDELPSAGKRAYHKVFPVWNFDIRDALGETTEAPDKSNKYIKFKAAIDFFYKTYLNTEEFKKLIPIHSNGYIPVEEIRLGRVKSNSNQLLFGEGKTDIVPMNGMKNHGPFDFSDTSKIHFFFIFHKDDVKVAKKMDSFFRGTERGFGGLSKFIHTPYHTEKGFSIMFEDRENPYSEIYQKVTEKHFEPDIQYIAIYISPFSKNTSDKESRKVYYKVKELLLKKGISSQVIDAEKVLSNEKYFYSLPNIAIAILAKLNGIPWRLDNTVKKELIVGVGAFKNPEFNIKYIGSAFSFSNNGRFNRFECFQQDQIKELAGSIIKSVKDYADLNPDIKRLVIHFYKTMNRDELQPIEMGLKRLGLEIPVFIVSINKTESLDIVAFDVSWKDLMPLSGTYINIGYNKFLLFNNTRYSNNNFNFYDGFPFPIKLKIECTQKELVDDIKTVRELIDQVYQFSRMYWKSVRQQNLPVTIKYPEMVAEMLPHFEGNEIPEFGKDNLWFL</sequence>
<comment type="caution">
    <text evidence="4">The sequence shown here is derived from an EMBL/GenBank/DDBJ whole genome shotgun (WGS) entry which is preliminary data.</text>
</comment>
<proteinExistence type="inferred from homology"/>
<reference evidence="4 5" key="1">
    <citation type="submission" date="2018-06" db="EMBL/GenBank/DDBJ databases">
        <title>Genomic Encyclopedia of Type Strains, Phase III (KMG-III): the genomes of soil and plant-associated and newly described type strains.</title>
        <authorList>
            <person name="Whitman W."/>
        </authorList>
    </citation>
    <scope>NUCLEOTIDE SEQUENCE [LARGE SCALE GENOMIC DNA]</scope>
    <source>
        <strain evidence="4 5">CECT 7945</strain>
    </source>
</reference>
<dbReference type="OrthoDB" id="1388275at2"/>
<dbReference type="InterPro" id="IPR003165">
    <property type="entry name" value="Piwi"/>
</dbReference>
<evidence type="ECO:0000313" key="4">
    <source>
        <dbReference type="EMBL" id="PYE81973.1"/>
    </source>
</evidence>
<evidence type="ECO:0000256" key="1">
    <source>
        <dbReference type="ARBA" id="ARBA00035012"/>
    </source>
</evidence>
<protein>
    <recommendedName>
        <fullName evidence="2">Protein argonaute</fullName>
    </recommendedName>
</protein>
<comment type="similarity">
    <text evidence="1">Belongs to the argonaute family. Long pAgo subfamily.</text>
</comment>
<dbReference type="Gene3D" id="3.40.50.2300">
    <property type="match status" value="1"/>
</dbReference>
<evidence type="ECO:0000259" key="3">
    <source>
        <dbReference type="SMART" id="SM00950"/>
    </source>
</evidence>
<organism evidence="4 5">
    <name type="scientific">Winogradskyella epiphytica</name>
    <dbReference type="NCBI Taxonomy" id="262005"/>
    <lineage>
        <taxon>Bacteria</taxon>
        <taxon>Pseudomonadati</taxon>
        <taxon>Bacteroidota</taxon>
        <taxon>Flavobacteriia</taxon>
        <taxon>Flavobacteriales</taxon>
        <taxon>Flavobacteriaceae</taxon>
        <taxon>Winogradskyella</taxon>
    </lineage>
</organism>
<dbReference type="Pfam" id="PF02171">
    <property type="entry name" value="Piwi"/>
    <property type="match status" value="1"/>
</dbReference>
<dbReference type="Gene3D" id="3.30.420.10">
    <property type="entry name" value="Ribonuclease H-like superfamily/Ribonuclease H"/>
    <property type="match status" value="1"/>
</dbReference>
<feature type="domain" description="Piwi" evidence="3">
    <location>
        <begin position="391"/>
        <end position="685"/>
    </location>
</feature>
<dbReference type="EMBL" id="QJTD01000002">
    <property type="protein sequence ID" value="PYE81973.1"/>
    <property type="molecule type" value="Genomic_DNA"/>
</dbReference>
<dbReference type="SMART" id="SM00950">
    <property type="entry name" value="Piwi"/>
    <property type="match status" value="1"/>
</dbReference>
<dbReference type="GO" id="GO:0003676">
    <property type="term" value="F:nucleic acid binding"/>
    <property type="evidence" value="ECO:0007669"/>
    <property type="project" value="InterPro"/>
</dbReference>
<evidence type="ECO:0000256" key="2">
    <source>
        <dbReference type="ARBA" id="ARBA00035032"/>
    </source>
</evidence>
<keyword evidence="5" id="KW-1185">Reference proteome</keyword>
<accession>A0A2V4XJY3</accession>
<gene>
    <name evidence="4" type="ORF">DFQ11_102553</name>
</gene>